<evidence type="ECO:0000256" key="1">
    <source>
        <dbReference type="SAM" id="Coils"/>
    </source>
</evidence>
<organism evidence="2 3">
    <name type="scientific">Candidatus Methanodesulfokora washburnensis</name>
    <dbReference type="NCBI Taxonomy" id="2478471"/>
    <lineage>
        <taxon>Archaea</taxon>
        <taxon>Thermoproteota</taxon>
        <taxon>Candidatus Korarchaeia</taxon>
        <taxon>Candidatus Korarchaeia incertae sedis</taxon>
        <taxon>Candidatus Methanodesulfokora</taxon>
    </lineage>
</organism>
<gene>
    <name evidence="2" type="ORF">D6D85_05075</name>
</gene>
<sequence>MSPRTQIKGEKMKKFLIEKLREGSYTYEELKKEAEKVFPRVASDTVRKSLERNLSELEDYGLVVKEVEKGEKRYYWYIYPNLYANEDREEKLRHSRKLIPFIKMMFDIELNEEDKRIFDSTPAELEKLYEAAAKTHLRVHLRSEGEEVRNLLAKYKELMDKIESKREELKRRIEDKLKDRFGESETDKAKLFFYHSGLDEIYDIIYCARAPGSKWMHSGKDFRISSGTLWLNSLLIAEEQPDPEDRSKCIPLRGGSLSELREFIEEQIMDKSNTDLVEEIIKDEESLSECKKELRKEIYIIIDGVDNGVPLKGRCSLCPKIIRETASKQGEQTKMQLKS</sequence>
<name>A0A3R9PXX3_9CREN</name>
<dbReference type="Proteomes" id="UP000277582">
    <property type="component" value="Unassembled WGS sequence"/>
</dbReference>
<evidence type="ECO:0000313" key="3">
    <source>
        <dbReference type="Proteomes" id="UP000277582"/>
    </source>
</evidence>
<keyword evidence="1" id="KW-0175">Coiled coil</keyword>
<comment type="caution">
    <text evidence="2">The sequence shown here is derived from an EMBL/GenBank/DDBJ whole genome shotgun (WGS) entry which is preliminary data.</text>
</comment>
<accession>A0A3R9PXX3</accession>
<dbReference type="EMBL" id="RCOS01000065">
    <property type="protein sequence ID" value="RSN75989.1"/>
    <property type="molecule type" value="Genomic_DNA"/>
</dbReference>
<keyword evidence="3" id="KW-1185">Reference proteome</keyword>
<feature type="coiled-coil region" evidence="1">
    <location>
        <begin position="141"/>
        <end position="179"/>
    </location>
</feature>
<proteinExistence type="predicted"/>
<protein>
    <submittedName>
        <fullName evidence="2">Uncharacterized protein</fullName>
    </submittedName>
</protein>
<reference evidence="2 3" key="1">
    <citation type="submission" date="2018-10" db="EMBL/GenBank/DDBJ databases">
        <title>Co-occurring genomic capacity for anaerobic methane metabolism and dissimilatory sulfite reduction discovered in the Korarchaeota.</title>
        <authorList>
            <person name="Mckay L.J."/>
            <person name="Dlakic M."/>
            <person name="Fields M.W."/>
            <person name="Delmont T.O."/>
            <person name="Eren A.M."/>
            <person name="Jay Z.J."/>
            <person name="Klingelsmith K.B."/>
            <person name="Rusch D.B."/>
            <person name="Inskeep W.P."/>
        </authorList>
    </citation>
    <scope>NUCLEOTIDE SEQUENCE [LARGE SCALE GENOMIC DNA]</scope>
    <source>
        <strain evidence="2 3">MDKW</strain>
    </source>
</reference>
<evidence type="ECO:0000313" key="2">
    <source>
        <dbReference type="EMBL" id="RSN75989.1"/>
    </source>
</evidence>
<dbReference type="AlphaFoldDB" id="A0A3R9PXX3"/>